<dbReference type="PANTHER" id="PTHR42942:SF1">
    <property type="entry name" value="ALKYLTRANSFERASE-LIKE PROTEIN 1"/>
    <property type="match status" value="1"/>
</dbReference>
<dbReference type="EMBL" id="JAAZNV010000009">
    <property type="protein sequence ID" value="NMB91704.1"/>
    <property type="molecule type" value="Genomic_DNA"/>
</dbReference>
<dbReference type="CDD" id="cd06445">
    <property type="entry name" value="ATase"/>
    <property type="match status" value="1"/>
</dbReference>
<gene>
    <name evidence="3" type="ORF">GYA37_02545</name>
</gene>
<evidence type="ECO:0000259" key="2">
    <source>
        <dbReference type="Pfam" id="PF01035"/>
    </source>
</evidence>
<dbReference type="InterPro" id="IPR014048">
    <property type="entry name" value="MethylDNA_cys_MeTrfase_DNA-bd"/>
</dbReference>
<dbReference type="Proteomes" id="UP000590542">
    <property type="component" value="Unassembled WGS sequence"/>
</dbReference>
<dbReference type="Pfam" id="PF01035">
    <property type="entry name" value="DNA_binding_1"/>
    <property type="match status" value="1"/>
</dbReference>
<keyword evidence="3" id="KW-0808">Transferase</keyword>
<protein>
    <submittedName>
        <fullName evidence="3">DNA methyltransferase</fullName>
    </submittedName>
</protein>
<evidence type="ECO:0000313" key="3">
    <source>
        <dbReference type="EMBL" id="NMB91704.1"/>
    </source>
</evidence>
<organism evidence="3 4">
    <name type="scientific">candidate division WWE3 bacterium</name>
    <dbReference type="NCBI Taxonomy" id="2053526"/>
    <lineage>
        <taxon>Bacteria</taxon>
        <taxon>Katanobacteria</taxon>
    </lineage>
</organism>
<sequence length="126" mass="14536">MSKFKDRIIQIVRSIPEGKVASYGQVALIAGYPRGAQQVGWILHIAGGENGTPWWRVINNQGKISTKCIEHTPSIQKRMLEEDGIIVAKNLDIDIEKYRWRPSIKELKKLKLDDEYIYVIESKYNH</sequence>
<dbReference type="InterPro" id="IPR052520">
    <property type="entry name" value="ATL_DNA_repair"/>
</dbReference>
<accession>A0A7X9E781</accession>
<dbReference type="GO" id="GO:0032259">
    <property type="term" value="P:methylation"/>
    <property type="evidence" value="ECO:0007669"/>
    <property type="project" value="UniProtKB-KW"/>
</dbReference>
<proteinExistence type="predicted"/>
<feature type="domain" description="Methylated-DNA-[protein]-cysteine S-methyltransferase DNA binding" evidence="2">
    <location>
        <begin position="4"/>
        <end position="84"/>
    </location>
</feature>
<dbReference type="InterPro" id="IPR036388">
    <property type="entry name" value="WH-like_DNA-bd_sf"/>
</dbReference>
<reference evidence="3 4" key="1">
    <citation type="journal article" date="2020" name="Biotechnol. Biofuels">
        <title>New insights from the biogas microbiome by comprehensive genome-resolved metagenomics of nearly 1600 species originating from multiple anaerobic digesters.</title>
        <authorList>
            <person name="Campanaro S."/>
            <person name="Treu L."/>
            <person name="Rodriguez-R L.M."/>
            <person name="Kovalovszki A."/>
            <person name="Ziels R.M."/>
            <person name="Maus I."/>
            <person name="Zhu X."/>
            <person name="Kougias P.G."/>
            <person name="Basile A."/>
            <person name="Luo G."/>
            <person name="Schluter A."/>
            <person name="Konstantinidis K.T."/>
            <person name="Angelidaki I."/>
        </authorList>
    </citation>
    <scope>NUCLEOTIDE SEQUENCE [LARGE SCALE GENOMIC DNA]</scope>
    <source>
        <strain evidence="3">AS27yjCOA_202</strain>
    </source>
</reference>
<dbReference type="PANTHER" id="PTHR42942">
    <property type="entry name" value="6-O-METHYLGUANINE DNA METHYLTRANSFERASE"/>
    <property type="match status" value="1"/>
</dbReference>
<dbReference type="GO" id="GO:0008168">
    <property type="term" value="F:methyltransferase activity"/>
    <property type="evidence" value="ECO:0007669"/>
    <property type="project" value="UniProtKB-KW"/>
</dbReference>
<keyword evidence="1" id="KW-0227">DNA damage</keyword>
<evidence type="ECO:0000256" key="1">
    <source>
        <dbReference type="ARBA" id="ARBA00022763"/>
    </source>
</evidence>
<dbReference type="AlphaFoldDB" id="A0A7X9E781"/>
<evidence type="ECO:0000313" key="4">
    <source>
        <dbReference type="Proteomes" id="UP000590542"/>
    </source>
</evidence>
<dbReference type="Gene3D" id="1.10.10.10">
    <property type="entry name" value="Winged helix-like DNA-binding domain superfamily/Winged helix DNA-binding domain"/>
    <property type="match status" value="1"/>
</dbReference>
<comment type="caution">
    <text evidence="3">The sequence shown here is derived from an EMBL/GenBank/DDBJ whole genome shotgun (WGS) entry which is preliminary data.</text>
</comment>
<dbReference type="SUPFAM" id="SSF46767">
    <property type="entry name" value="Methylated DNA-protein cysteine methyltransferase, C-terminal domain"/>
    <property type="match status" value="1"/>
</dbReference>
<keyword evidence="3" id="KW-0489">Methyltransferase</keyword>
<dbReference type="GO" id="GO:0006281">
    <property type="term" value="P:DNA repair"/>
    <property type="evidence" value="ECO:0007669"/>
    <property type="project" value="InterPro"/>
</dbReference>
<name>A0A7X9E781_UNCKA</name>
<dbReference type="InterPro" id="IPR036217">
    <property type="entry name" value="MethylDNA_cys_MeTrfase_DNAb"/>
</dbReference>